<evidence type="ECO:0000313" key="3">
    <source>
        <dbReference type="Proteomes" id="UP000188354"/>
    </source>
</evidence>
<sequence length="124" mass="13687">MDSPSKNSTLPKETRPSSGPSDKTGILAPNLISPSIQTVWQDSWPPLPAPQLMPTRKAHAPLDQAPLLDPQTIQPATSHEGPSTINHYNLEDKVGLAEDGNDRNPPRPNRIKQRPKWLVDYNSN</sequence>
<gene>
    <name evidence="2" type="ORF">TanjilG_08555</name>
</gene>
<proteinExistence type="predicted"/>
<protein>
    <submittedName>
        <fullName evidence="2">Uncharacterized protein</fullName>
    </submittedName>
</protein>
<dbReference type="AlphaFoldDB" id="A0A1J7HYU5"/>
<dbReference type="EMBL" id="CM007361">
    <property type="protein sequence ID" value="OIW18085.1"/>
    <property type="molecule type" value="Genomic_DNA"/>
</dbReference>
<evidence type="ECO:0000256" key="1">
    <source>
        <dbReference type="SAM" id="MobiDB-lite"/>
    </source>
</evidence>
<feature type="compositionally biased region" description="Polar residues" evidence="1">
    <location>
        <begin position="71"/>
        <end position="87"/>
    </location>
</feature>
<dbReference type="Proteomes" id="UP000188354">
    <property type="component" value="Chromosome LG01"/>
</dbReference>
<feature type="compositionally biased region" description="Polar residues" evidence="1">
    <location>
        <begin position="1"/>
        <end position="21"/>
    </location>
</feature>
<reference evidence="2 3" key="1">
    <citation type="journal article" date="2017" name="Plant Biotechnol. J.">
        <title>A comprehensive draft genome sequence for lupin (Lupinus angustifolius), an emerging health food: insights into plant-microbe interactions and legume evolution.</title>
        <authorList>
            <person name="Hane J.K."/>
            <person name="Ming Y."/>
            <person name="Kamphuis L.G."/>
            <person name="Nelson M.N."/>
            <person name="Garg G."/>
            <person name="Atkins C.A."/>
            <person name="Bayer P.E."/>
            <person name="Bravo A."/>
            <person name="Bringans S."/>
            <person name="Cannon S."/>
            <person name="Edwards D."/>
            <person name="Foley R."/>
            <person name="Gao L.L."/>
            <person name="Harrison M.J."/>
            <person name="Huang W."/>
            <person name="Hurgobin B."/>
            <person name="Li S."/>
            <person name="Liu C.W."/>
            <person name="McGrath A."/>
            <person name="Morahan G."/>
            <person name="Murray J."/>
            <person name="Weller J."/>
            <person name="Jian J."/>
            <person name="Singh K.B."/>
        </authorList>
    </citation>
    <scope>NUCLEOTIDE SEQUENCE [LARGE SCALE GENOMIC DNA]</scope>
    <source>
        <strain evidence="3">cv. Tanjil</strain>
        <tissue evidence="2">Whole plant</tissue>
    </source>
</reference>
<name>A0A1J7HYU5_LUPAN</name>
<feature type="compositionally biased region" description="Basic and acidic residues" evidence="1">
    <location>
        <begin position="89"/>
        <end position="105"/>
    </location>
</feature>
<organism evidence="2 3">
    <name type="scientific">Lupinus angustifolius</name>
    <name type="common">Narrow-leaved blue lupine</name>
    <dbReference type="NCBI Taxonomy" id="3871"/>
    <lineage>
        <taxon>Eukaryota</taxon>
        <taxon>Viridiplantae</taxon>
        <taxon>Streptophyta</taxon>
        <taxon>Embryophyta</taxon>
        <taxon>Tracheophyta</taxon>
        <taxon>Spermatophyta</taxon>
        <taxon>Magnoliopsida</taxon>
        <taxon>eudicotyledons</taxon>
        <taxon>Gunneridae</taxon>
        <taxon>Pentapetalae</taxon>
        <taxon>rosids</taxon>
        <taxon>fabids</taxon>
        <taxon>Fabales</taxon>
        <taxon>Fabaceae</taxon>
        <taxon>Papilionoideae</taxon>
        <taxon>50 kb inversion clade</taxon>
        <taxon>genistoids sensu lato</taxon>
        <taxon>core genistoids</taxon>
        <taxon>Genisteae</taxon>
        <taxon>Lupinus</taxon>
    </lineage>
</organism>
<accession>A0A1J7HYU5</accession>
<feature type="region of interest" description="Disordered" evidence="1">
    <location>
        <begin position="1"/>
        <end position="30"/>
    </location>
</feature>
<evidence type="ECO:0000313" key="2">
    <source>
        <dbReference type="EMBL" id="OIW18085.1"/>
    </source>
</evidence>
<feature type="region of interest" description="Disordered" evidence="1">
    <location>
        <begin position="60"/>
        <end position="124"/>
    </location>
</feature>
<dbReference type="Gramene" id="OIW18085">
    <property type="protein sequence ID" value="OIW18085"/>
    <property type="gene ID" value="TanjilG_08555"/>
</dbReference>
<keyword evidence="3" id="KW-1185">Reference proteome</keyword>